<sequence length="293" mass="32699">MESRFPNKILPYLLVMPSLLVVLVFLIVPSIQSFYLSLFRVSPFGNVLIFKGLQNFIHLFQDPAYLNSLIRSFFFTGFIVVVGLSISLGLAVLANLPLAGVDIYRTALIWPFALSPAVAGTIWALLVDPSTGPITYFVQLATGLRLNWMTNGDLALLIVTVAATWKMLGYNVIFFLAGLQNVPKELLEAAHMDGAGSFRRFWNVTFPLLSPTTFFLFIMNSLYGFFEVFGLIDVMTKGGPGKATDLLVYKLYEDGFVNFRTGYASAQSIVLFVFVAILTILQFRFAGKKVFYR</sequence>
<dbReference type="PROSITE" id="PS50928">
    <property type="entry name" value="ABC_TM1"/>
    <property type="match status" value="1"/>
</dbReference>
<evidence type="ECO:0000259" key="11">
    <source>
        <dbReference type="PROSITE" id="PS50928"/>
    </source>
</evidence>
<reference evidence="13" key="1">
    <citation type="submission" date="2016-11" db="EMBL/GenBank/DDBJ databases">
        <authorList>
            <person name="Varghese N."/>
            <person name="Submissions S."/>
        </authorList>
    </citation>
    <scope>NUCLEOTIDE SEQUENCE [LARGE SCALE GENOMIC DNA]</scope>
    <source>
        <strain evidence="13">DSM 9756</strain>
    </source>
</reference>
<evidence type="ECO:0000256" key="6">
    <source>
        <dbReference type="ARBA" id="ARBA00022692"/>
    </source>
</evidence>
<dbReference type="PANTHER" id="PTHR43227">
    <property type="entry name" value="BLL4140 PROTEIN"/>
    <property type="match status" value="1"/>
</dbReference>
<keyword evidence="5" id="KW-0997">Cell inner membrane</keyword>
<keyword evidence="4" id="KW-1003">Cell membrane</keyword>
<evidence type="ECO:0000313" key="13">
    <source>
        <dbReference type="Proteomes" id="UP000184076"/>
    </source>
</evidence>
<evidence type="ECO:0000256" key="1">
    <source>
        <dbReference type="ARBA" id="ARBA00004429"/>
    </source>
</evidence>
<dbReference type="STRING" id="1121391.SAMN02745206_01736"/>
<feature type="transmembrane region" description="Helical" evidence="10">
    <location>
        <begin position="73"/>
        <end position="96"/>
    </location>
</feature>
<dbReference type="GO" id="GO:0005886">
    <property type="term" value="C:plasma membrane"/>
    <property type="evidence" value="ECO:0007669"/>
    <property type="project" value="UniProtKB-SubCell"/>
</dbReference>
<dbReference type="Gene3D" id="1.10.3720.10">
    <property type="entry name" value="MetI-like"/>
    <property type="match status" value="1"/>
</dbReference>
<evidence type="ECO:0000256" key="7">
    <source>
        <dbReference type="ARBA" id="ARBA00022989"/>
    </source>
</evidence>
<feature type="transmembrane region" description="Helical" evidence="10">
    <location>
        <begin position="200"/>
        <end position="226"/>
    </location>
</feature>
<dbReference type="InterPro" id="IPR000515">
    <property type="entry name" value="MetI-like"/>
</dbReference>
<dbReference type="OrthoDB" id="9785347at2"/>
<proteinExistence type="inferred from homology"/>
<evidence type="ECO:0000256" key="9">
    <source>
        <dbReference type="ARBA" id="ARBA00040780"/>
    </source>
</evidence>
<dbReference type="SUPFAM" id="SSF161098">
    <property type="entry name" value="MetI-like"/>
    <property type="match status" value="1"/>
</dbReference>
<comment type="similarity">
    <text evidence="10">Belongs to the binding-protein-dependent transport system permease family.</text>
</comment>
<feature type="transmembrane region" description="Helical" evidence="10">
    <location>
        <begin position="12"/>
        <end position="35"/>
    </location>
</feature>
<dbReference type="RefSeq" id="WP_073038603.1">
    <property type="nucleotide sequence ID" value="NZ_FQVB01000015.1"/>
</dbReference>
<evidence type="ECO:0000256" key="8">
    <source>
        <dbReference type="ARBA" id="ARBA00023136"/>
    </source>
</evidence>
<dbReference type="PANTHER" id="PTHR43227:SF9">
    <property type="entry name" value="SN-GLYCEROL-3-PHOSPHATE TRANSPORT SYSTEM PERMEASE PROTEIN UGPA"/>
    <property type="match status" value="1"/>
</dbReference>
<keyword evidence="13" id="KW-1185">Reference proteome</keyword>
<evidence type="ECO:0000256" key="2">
    <source>
        <dbReference type="ARBA" id="ARBA00011557"/>
    </source>
</evidence>
<dbReference type="GO" id="GO:0055085">
    <property type="term" value="P:transmembrane transport"/>
    <property type="evidence" value="ECO:0007669"/>
    <property type="project" value="InterPro"/>
</dbReference>
<evidence type="ECO:0000256" key="10">
    <source>
        <dbReference type="RuleBase" id="RU363032"/>
    </source>
</evidence>
<keyword evidence="3 10" id="KW-0813">Transport</keyword>
<dbReference type="Pfam" id="PF00528">
    <property type="entry name" value="BPD_transp_1"/>
    <property type="match status" value="1"/>
</dbReference>
<evidence type="ECO:0000313" key="12">
    <source>
        <dbReference type="EMBL" id="SHF31737.1"/>
    </source>
</evidence>
<name>A0A1M5ANQ2_9BACT</name>
<dbReference type="CDD" id="cd06261">
    <property type="entry name" value="TM_PBP2"/>
    <property type="match status" value="1"/>
</dbReference>
<comment type="subunit">
    <text evidence="2">The complex is composed of two ATP-binding proteins (UgpC), two transmembrane proteins (UgpA and UgpE) and a solute-binding protein (UgpB).</text>
</comment>
<dbReference type="InterPro" id="IPR050809">
    <property type="entry name" value="UgpAE/MalFG_permease"/>
</dbReference>
<keyword evidence="7 10" id="KW-1133">Transmembrane helix</keyword>
<accession>A0A1M5ANQ2</accession>
<comment type="subcellular location">
    <subcellularLocation>
        <location evidence="1">Cell inner membrane</location>
        <topology evidence="1">Multi-pass membrane protein</topology>
    </subcellularLocation>
    <subcellularLocation>
        <location evidence="10">Cell membrane</location>
        <topology evidence="10">Multi-pass membrane protein</topology>
    </subcellularLocation>
</comment>
<protein>
    <recommendedName>
        <fullName evidence="9">sn-glycerol-3-phosphate transport system permease protein UgpA</fullName>
    </recommendedName>
</protein>
<organism evidence="12 13">
    <name type="scientific">Desulfacinum infernum DSM 9756</name>
    <dbReference type="NCBI Taxonomy" id="1121391"/>
    <lineage>
        <taxon>Bacteria</taxon>
        <taxon>Pseudomonadati</taxon>
        <taxon>Thermodesulfobacteriota</taxon>
        <taxon>Syntrophobacteria</taxon>
        <taxon>Syntrophobacterales</taxon>
        <taxon>Syntrophobacteraceae</taxon>
        <taxon>Desulfacinum</taxon>
    </lineage>
</organism>
<keyword evidence="6 10" id="KW-0812">Transmembrane</keyword>
<evidence type="ECO:0000256" key="5">
    <source>
        <dbReference type="ARBA" id="ARBA00022519"/>
    </source>
</evidence>
<evidence type="ECO:0000256" key="4">
    <source>
        <dbReference type="ARBA" id="ARBA00022475"/>
    </source>
</evidence>
<dbReference type="InterPro" id="IPR035906">
    <property type="entry name" value="MetI-like_sf"/>
</dbReference>
<dbReference type="Proteomes" id="UP000184076">
    <property type="component" value="Unassembled WGS sequence"/>
</dbReference>
<dbReference type="EMBL" id="FQVB01000015">
    <property type="protein sequence ID" value="SHF31737.1"/>
    <property type="molecule type" value="Genomic_DNA"/>
</dbReference>
<gene>
    <name evidence="12" type="ORF">SAMN02745206_01736</name>
</gene>
<feature type="transmembrane region" description="Helical" evidence="10">
    <location>
        <begin position="108"/>
        <end position="126"/>
    </location>
</feature>
<keyword evidence="8 10" id="KW-0472">Membrane</keyword>
<dbReference type="AlphaFoldDB" id="A0A1M5ANQ2"/>
<feature type="domain" description="ABC transmembrane type-1" evidence="11">
    <location>
        <begin position="69"/>
        <end position="282"/>
    </location>
</feature>
<feature type="transmembrane region" description="Helical" evidence="10">
    <location>
        <begin position="154"/>
        <end position="179"/>
    </location>
</feature>
<feature type="transmembrane region" description="Helical" evidence="10">
    <location>
        <begin position="263"/>
        <end position="283"/>
    </location>
</feature>
<evidence type="ECO:0000256" key="3">
    <source>
        <dbReference type="ARBA" id="ARBA00022448"/>
    </source>
</evidence>